<gene>
    <name evidence="1" type="ORF">SAMN05216233_11341</name>
</gene>
<organism evidence="1 2">
    <name type="scientific">Desulfoluna spongiiphila</name>
    <dbReference type="NCBI Taxonomy" id="419481"/>
    <lineage>
        <taxon>Bacteria</taxon>
        <taxon>Pseudomonadati</taxon>
        <taxon>Thermodesulfobacteriota</taxon>
        <taxon>Desulfobacteria</taxon>
        <taxon>Desulfobacterales</taxon>
        <taxon>Desulfolunaceae</taxon>
        <taxon>Desulfoluna</taxon>
    </lineage>
</organism>
<proteinExistence type="predicted"/>
<reference evidence="1 2" key="1">
    <citation type="submission" date="2016-10" db="EMBL/GenBank/DDBJ databases">
        <authorList>
            <person name="de Groot N.N."/>
        </authorList>
    </citation>
    <scope>NUCLEOTIDE SEQUENCE [LARGE SCALE GENOMIC DNA]</scope>
    <source>
        <strain evidence="1 2">AA1</strain>
    </source>
</reference>
<sequence length="58" mass="6794">MSPSWAAPIDKFGKTNFSAKHKDYYNQQDICQVFFGIKSFFRNTKFATSIRINRKLIS</sequence>
<keyword evidence="2" id="KW-1185">Reference proteome</keyword>
<accession>A0A1G5HAP8</accession>
<evidence type="ECO:0000313" key="2">
    <source>
        <dbReference type="Proteomes" id="UP000198870"/>
    </source>
</evidence>
<protein>
    <submittedName>
        <fullName evidence="1">Uncharacterized protein</fullName>
    </submittedName>
</protein>
<dbReference type="AlphaFoldDB" id="A0A1G5HAP8"/>
<dbReference type="STRING" id="419481.SAMN05216233_11341"/>
<name>A0A1G5HAP8_9BACT</name>
<dbReference type="Proteomes" id="UP000198870">
    <property type="component" value="Unassembled WGS sequence"/>
</dbReference>
<dbReference type="EMBL" id="FMUX01000013">
    <property type="protein sequence ID" value="SCY60559.1"/>
    <property type="molecule type" value="Genomic_DNA"/>
</dbReference>
<evidence type="ECO:0000313" key="1">
    <source>
        <dbReference type="EMBL" id="SCY60559.1"/>
    </source>
</evidence>